<dbReference type="AlphaFoldDB" id="A0A7G9YEI0"/>
<feature type="domain" description="DUF5678" evidence="1">
    <location>
        <begin position="15"/>
        <end position="61"/>
    </location>
</feature>
<evidence type="ECO:0000313" key="2">
    <source>
        <dbReference type="EMBL" id="QNO46414.1"/>
    </source>
</evidence>
<protein>
    <recommendedName>
        <fullName evidence="1">DUF5678 domain-containing protein</fullName>
    </recommendedName>
</protein>
<organism evidence="2">
    <name type="scientific">Candidatus Methanogaster sp. ANME-2c ERB4</name>
    <dbReference type="NCBI Taxonomy" id="2759911"/>
    <lineage>
        <taxon>Archaea</taxon>
        <taxon>Methanobacteriati</taxon>
        <taxon>Methanobacteriota</taxon>
        <taxon>Stenosarchaea group</taxon>
        <taxon>Methanomicrobia</taxon>
        <taxon>Methanosarcinales</taxon>
        <taxon>ANME-2 cluster</taxon>
        <taxon>Candidatus Methanogasteraceae</taxon>
        <taxon>Candidatus Methanogaster</taxon>
    </lineage>
</organism>
<dbReference type="InterPro" id="IPR043734">
    <property type="entry name" value="DUF5678"/>
</dbReference>
<sequence>MRDKDHEWIIEHEQELERKYSGKYVAVVDGTIVAVERTSLEADKKGREKTKKLPLVTYVPKSGEELVLI</sequence>
<dbReference type="EMBL" id="MT631189">
    <property type="protein sequence ID" value="QNO46414.1"/>
    <property type="molecule type" value="Genomic_DNA"/>
</dbReference>
<evidence type="ECO:0000259" key="1">
    <source>
        <dbReference type="Pfam" id="PF18929"/>
    </source>
</evidence>
<accession>A0A7G9YEI0</accession>
<gene>
    <name evidence="2" type="ORF">NIBJONLA_00031</name>
</gene>
<reference evidence="2" key="1">
    <citation type="submission" date="2020-06" db="EMBL/GenBank/DDBJ databases">
        <title>Unique genomic features of the anaerobic methanotrophic archaea.</title>
        <authorList>
            <person name="Chadwick G.L."/>
            <person name="Skennerton C.T."/>
            <person name="Laso-Perez R."/>
            <person name="Leu A.O."/>
            <person name="Speth D.R."/>
            <person name="Yu H."/>
            <person name="Morgan-Lang C."/>
            <person name="Hatzenpichler R."/>
            <person name="Goudeau D."/>
            <person name="Malmstrom R."/>
            <person name="Brazelton W.J."/>
            <person name="Woyke T."/>
            <person name="Hallam S.J."/>
            <person name="Tyson G.W."/>
            <person name="Wegener G."/>
            <person name="Boetius A."/>
            <person name="Orphan V."/>
        </authorList>
    </citation>
    <scope>NUCLEOTIDE SEQUENCE</scope>
</reference>
<name>A0A7G9YEI0_9EURY</name>
<dbReference type="Pfam" id="PF18929">
    <property type="entry name" value="DUF5678"/>
    <property type="match status" value="1"/>
</dbReference>
<proteinExistence type="predicted"/>